<evidence type="ECO:0000256" key="10">
    <source>
        <dbReference type="HAMAP-Rule" id="MF_00165"/>
    </source>
</evidence>
<comment type="caution">
    <text evidence="12">The sequence shown here is derived from an EMBL/GenBank/DDBJ whole genome shotgun (WGS) entry which is preliminary data.</text>
</comment>
<feature type="domain" description="Thymidylate kinase-like" evidence="11">
    <location>
        <begin position="10"/>
        <end position="193"/>
    </location>
</feature>
<dbReference type="PANTHER" id="PTHR10344">
    <property type="entry name" value="THYMIDYLATE KINASE"/>
    <property type="match status" value="1"/>
</dbReference>
<keyword evidence="8 10" id="KW-0067">ATP-binding</keyword>
<evidence type="ECO:0000256" key="3">
    <source>
        <dbReference type="ARBA" id="ARBA00017144"/>
    </source>
</evidence>
<evidence type="ECO:0000256" key="1">
    <source>
        <dbReference type="ARBA" id="ARBA00009776"/>
    </source>
</evidence>
<evidence type="ECO:0000256" key="8">
    <source>
        <dbReference type="ARBA" id="ARBA00022840"/>
    </source>
</evidence>
<dbReference type="PANTHER" id="PTHR10344:SF4">
    <property type="entry name" value="UMP-CMP KINASE 2, MITOCHONDRIAL"/>
    <property type="match status" value="1"/>
</dbReference>
<dbReference type="AlphaFoldDB" id="A0A930E2I3"/>
<dbReference type="Proteomes" id="UP000758611">
    <property type="component" value="Unassembled WGS sequence"/>
</dbReference>
<organism evidence="12 13">
    <name type="scientific">Parvimonas micra</name>
    <dbReference type="NCBI Taxonomy" id="33033"/>
    <lineage>
        <taxon>Bacteria</taxon>
        <taxon>Bacillati</taxon>
        <taxon>Bacillota</taxon>
        <taxon>Tissierellia</taxon>
        <taxon>Tissierellales</taxon>
        <taxon>Peptoniphilaceae</taxon>
        <taxon>Parvimonas</taxon>
    </lineage>
</organism>
<evidence type="ECO:0000256" key="5">
    <source>
        <dbReference type="ARBA" id="ARBA00022727"/>
    </source>
</evidence>
<reference evidence="12" key="1">
    <citation type="submission" date="2020-04" db="EMBL/GenBank/DDBJ databases">
        <title>Deep metagenomics examines the oral microbiome during advanced dental caries in children, revealing novel taxa and co-occurrences with host molecules.</title>
        <authorList>
            <person name="Baker J.L."/>
            <person name="Morton J.T."/>
            <person name="Dinis M."/>
            <person name="Alvarez R."/>
            <person name="Tran N.C."/>
            <person name="Knight R."/>
            <person name="Edlund A."/>
        </authorList>
    </citation>
    <scope>NUCLEOTIDE SEQUENCE</scope>
    <source>
        <strain evidence="12">JCVI_23_bin.11</strain>
    </source>
</reference>
<evidence type="ECO:0000256" key="4">
    <source>
        <dbReference type="ARBA" id="ARBA00022679"/>
    </source>
</evidence>
<dbReference type="EC" id="2.7.4.9" evidence="2 10"/>
<evidence type="ECO:0000256" key="7">
    <source>
        <dbReference type="ARBA" id="ARBA00022777"/>
    </source>
</evidence>
<keyword evidence="4 10" id="KW-0808">Transferase</keyword>
<evidence type="ECO:0000259" key="11">
    <source>
        <dbReference type="Pfam" id="PF02223"/>
    </source>
</evidence>
<dbReference type="InterPro" id="IPR018094">
    <property type="entry name" value="Thymidylate_kinase"/>
</dbReference>
<name>A0A930E2I3_9FIRM</name>
<dbReference type="EMBL" id="JABZRE010000001">
    <property type="protein sequence ID" value="MBF1306214.1"/>
    <property type="molecule type" value="Genomic_DNA"/>
</dbReference>
<proteinExistence type="inferred from homology"/>
<evidence type="ECO:0000256" key="2">
    <source>
        <dbReference type="ARBA" id="ARBA00012980"/>
    </source>
</evidence>
<accession>A0A930E2I3</accession>
<feature type="binding site" evidence="10">
    <location>
        <begin position="12"/>
        <end position="19"/>
    </location>
    <ligand>
        <name>ATP</name>
        <dbReference type="ChEBI" id="CHEBI:30616"/>
    </ligand>
</feature>
<dbReference type="GO" id="GO:0006227">
    <property type="term" value="P:dUDP biosynthetic process"/>
    <property type="evidence" value="ECO:0007669"/>
    <property type="project" value="TreeGrafter"/>
</dbReference>
<keyword evidence="6 10" id="KW-0547">Nucleotide-binding</keyword>
<dbReference type="SUPFAM" id="SSF52540">
    <property type="entry name" value="P-loop containing nucleoside triphosphate hydrolases"/>
    <property type="match status" value="1"/>
</dbReference>
<sequence length="208" mass="23973">MNSNFKRIAIEGGEGSGKSTLIQLLKENLDLNDNVFFREPYLESSVAAQFEAWRLGLLELDEIEEVELFAQARKELNHDKIIPAIAEGKTVWQDRSIVSSLVYQGELHSLSRNEILGINIEKDSEFKLPDLVILLDAQPLYLQDRMKENDREMDELDKKPLWFHQQIRDGFLALEKDLPCEFLILDALKSADENLSIVLDFLKNNKKN</sequence>
<gene>
    <name evidence="10 12" type="primary">tmk</name>
    <name evidence="12" type="ORF">HXM94_00230</name>
</gene>
<evidence type="ECO:0000256" key="9">
    <source>
        <dbReference type="ARBA" id="ARBA00048743"/>
    </source>
</evidence>
<evidence type="ECO:0000313" key="12">
    <source>
        <dbReference type="EMBL" id="MBF1306214.1"/>
    </source>
</evidence>
<dbReference type="InterPro" id="IPR027417">
    <property type="entry name" value="P-loop_NTPase"/>
</dbReference>
<dbReference type="GO" id="GO:0004798">
    <property type="term" value="F:dTMP kinase activity"/>
    <property type="evidence" value="ECO:0007669"/>
    <property type="project" value="UniProtKB-UniRule"/>
</dbReference>
<protein>
    <recommendedName>
        <fullName evidence="3 10">Thymidylate kinase</fullName>
        <ecNumber evidence="2 10">2.7.4.9</ecNumber>
    </recommendedName>
    <alternativeName>
        <fullName evidence="10">dTMP kinase</fullName>
    </alternativeName>
</protein>
<dbReference type="Pfam" id="PF02223">
    <property type="entry name" value="Thymidylate_kin"/>
    <property type="match status" value="1"/>
</dbReference>
<dbReference type="GO" id="GO:0005737">
    <property type="term" value="C:cytoplasm"/>
    <property type="evidence" value="ECO:0007669"/>
    <property type="project" value="TreeGrafter"/>
</dbReference>
<dbReference type="GO" id="GO:0006235">
    <property type="term" value="P:dTTP biosynthetic process"/>
    <property type="evidence" value="ECO:0007669"/>
    <property type="project" value="UniProtKB-UniRule"/>
</dbReference>
<dbReference type="GO" id="GO:0006233">
    <property type="term" value="P:dTDP biosynthetic process"/>
    <property type="evidence" value="ECO:0007669"/>
    <property type="project" value="InterPro"/>
</dbReference>
<comment type="similarity">
    <text evidence="1 10">Belongs to the thymidylate kinase family.</text>
</comment>
<dbReference type="CDD" id="cd01672">
    <property type="entry name" value="TMPK"/>
    <property type="match status" value="1"/>
</dbReference>
<comment type="catalytic activity">
    <reaction evidence="9 10">
        <text>dTMP + ATP = dTDP + ADP</text>
        <dbReference type="Rhea" id="RHEA:13517"/>
        <dbReference type="ChEBI" id="CHEBI:30616"/>
        <dbReference type="ChEBI" id="CHEBI:58369"/>
        <dbReference type="ChEBI" id="CHEBI:63528"/>
        <dbReference type="ChEBI" id="CHEBI:456216"/>
        <dbReference type="EC" id="2.7.4.9"/>
    </reaction>
</comment>
<dbReference type="NCBIfam" id="TIGR00041">
    <property type="entry name" value="DTMP_kinase"/>
    <property type="match status" value="1"/>
</dbReference>
<keyword evidence="7 10" id="KW-0418">Kinase</keyword>
<evidence type="ECO:0000313" key="13">
    <source>
        <dbReference type="Proteomes" id="UP000758611"/>
    </source>
</evidence>
<dbReference type="InterPro" id="IPR039430">
    <property type="entry name" value="Thymidylate_kin-like_dom"/>
</dbReference>
<dbReference type="RefSeq" id="WP_278476629.1">
    <property type="nucleotide sequence ID" value="NZ_JABZRE010000001.1"/>
</dbReference>
<evidence type="ECO:0000256" key="6">
    <source>
        <dbReference type="ARBA" id="ARBA00022741"/>
    </source>
</evidence>
<keyword evidence="5 10" id="KW-0545">Nucleotide biosynthesis</keyword>
<dbReference type="GO" id="GO:0005524">
    <property type="term" value="F:ATP binding"/>
    <property type="evidence" value="ECO:0007669"/>
    <property type="project" value="UniProtKB-UniRule"/>
</dbReference>
<dbReference type="Gene3D" id="3.40.50.300">
    <property type="entry name" value="P-loop containing nucleotide triphosphate hydrolases"/>
    <property type="match status" value="1"/>
</dbReference>
<comment type="function">
    <text evidence="10">Phosphorylation of dTMP to form dTDP in both de novo and salvage pathways of dTTP synthesis.</text>
</comment>
<dbReference type="HAMAP" id="MF_00165">
    <property type="entry name" value="Thymidylate_kinase"/>
    <property type="match status" value="1"/>
</dbReference>